<evidence type="ECO:0000313" key="2">
    <source>
        <dbReference type="EMBL" id="KTG26987.1"/>
    </source>
</evidence>
<name>A0A0W1SL27_9EURY</name>
<accession>A0A0W1SL27</accession>
<organism evidence="2 3">
    <name type="scientific">Haloferax profundi</name>
    <dbReference type="NCBI Taxonomy" id="1544718"/>
    <lineage>
        <taxon>Archaea</taxon>
        <taxon>Methanobacteriati</taxon>
        <taxon>Methanobacteriota</taxon>
        <taxon>Stenosarchaea group</taxon>
        <taxon>Halobacteria</taxon>
        <taxon>Halobacteriales</taxon>
        <taxon>Haloferacaceae</taxon>
        <taxon>Haloferax</taxon>
    </lineage>
</organism>
<dbReference type="Proteomes" id="UP000053157">
    <property type="component" value="Unassembled WGS sequence"/>
</dbReference>
<dbReference type="RefSeq" id="WP_058572332.1">
    <property type="nucleotide sequence ID" value="NZ_LOPV01000201.1"/>
</dbReference>
<comment type="caution">
    <text evidence="2">The sequence shown here is derived from an EMBL/GenBank/DDBJ whole genome shotgun (WGS) entry which is preliminary data.</text>
</comment>
<evidence type="ECO:0000256" key="1">
    <source>
        <dbReference type="SAM" id="MobiDB-lite"/>
    </source>
</evidence>
<keyword evidence="3" id="KW-1185">Reference proteome</keyword>
<evidence type="ECO:0000313" key="3">
    <source>
        <dbReference type="Proteomes" id="UP000053157"/>
    </source>
</evidence>
<dbReference type="OrthoDB" id="286651at2157"/>
<protein>
    <submittedName>
        <fullName evidence="2">Uncharacterized protein</fullName>
    </submittedName>
</protein>
<dbReference type="EMBL" id="LOPV01000201">
    <property type="protein sequence ID" value="KTG26987.1"/>
    <property type="molecule type" value="Genomic_DNA"/>
</dbReference>
<sequence length="130" mass="14350">MCRDEVPGSAHELAGFQTKTSEAGPTDNRLSLYVLAASEHVPRPEDCFDPLSDITWLQFIDGLDMYVVVGDEAAFVDAVAPECDAREPGVWLVDDSGTVHRQWTLPSERTDVLSIGRTVERTIDTWGEAQ</sequence>
<proteinExistence type="predicted"/>
<gene>
    <name evidence="2" type="ORF">AUR66_15165</name>
</gene>
<dbReference type="AlphaFoldDB" id="A0A0W1SL27"/>
<feature type="region of interest" description="Disordered" evidence="1">
    <location>
        <begin position="1"/>
        <end position="23"/>
    </location>
</feature>
<reference evidence="2 3" key="1">
    <citation type="submission" date="2015-12" db="EMBL/GenBank/DDBJ databases">
        <title>Haloferax profundi sp. nov. isolated from the Discovery deep brine-seawater interface in the Red Sea.</title>
        <authorList>
            <person name="Zhang G."/>
            <person name="Stingl U."/>
            <person name="Rashid M."/>
        </authorList>
    </citation>
    <scope>NUCLEOTIDE SEQUENCE [LARGE SCALE GENOMIC DNA]</scope>
    <source>
        <strain evidence="2 3">SB29</strain>
    </source>
</reference>